<dbReference type="InterPro" id="IPR003439">
    <property type="entry name" value="ABC_transporter-like_ATP-bd"/>
</dbReference>
<dbReference type="InterPro" id="IPR003593">
    <property type="entry name" value="AAA+_ATPase"/>
</dbReference>
<organism evidence="10 11">
    <name type="scientific">Herminiimonas glaciei</name>
    <dbReference type="NCBI Taxonomy" id="523788"/>
    <lineage>
        <taxon>Bacteria</taxon>
        <taxon>Pseudomonadati</taxon>
        <taxon>Pseudomonadota</taxon>
        <taxon>Betaproteobacteria</taxon>
        <taxon>Burkholderiales</taxon>
        <taxon>Oxalobacteraceae</taxon>
        <taxon>Herminiimonas</taxon>
    </lineage>
</organism>
<sequence length="265" mass="28579">MHASSVHASASALAFLNVTHSYGKAGQQALQALNEINIELKAGEIVAIVGPSGCGKTTLLRLAAGLITPSGGSISVHGQPVDKPRADVSMIFQDAVMLPWFTVIENVTLPLRVRGEDMVAARTQALQLLQRVGLGDFSDAFPKELSGGMRQRAAIVRALITKPRLLLMDEPFGALDALTREQMNLTLAHIAEESGATVLLITHSISEAVFLADRVIVMTARPARIADDIAVPLARPRARETLKEPAFQALIEEVRGYFYQESEHV</sequence>
<dbReference type="PANTHER" id="PTHR42788">
    <property type="entry name" value="TAURINE IMPORT ATP-BINDING PROTEIN-RELATED"/>
    <property type="match status" value="1"/>
</dbReference>
<dbReference type="PROSITE" id="PS00211">
    <property type="entry name" value="ABC_TRANSPORTER_1"/>
    <property type="match status" value="1"/>
</dbReference>
<proteinExistence type="inferred from homology"/>
<keyword evidence="8" id="KW-0472">Membrane</keyword>
<evidence type="ECO:0000256" key="1">
    <source>
        <dbReference type="ARBA" id="ARBA00005417"/>
    </source>
</evidence>
<protein>
    <submittedName>
        <fullName evidence="10">ABC transporter ATP-binding protein</fullName>
    </submittedName>
</protein>
<dbReference type="CDD" id="cd03293">
    <property type="entry name" value="ABC_NrtD_SsuB_transporters"/>
    <property type="match status" value="1"/>
</dbReference>
<dbReference type="InterPro" id="IPR050166">
    <property type="entry name" value="ABC_transporter_ATP-bind"/>
</dbReference>
<keyword evidence="2" id="KW-0813">Transport</keyword>
<keyword evidence="11" id="KW-1185">Reference proteome</keyword>
<evidence type="ECO:0000256" key="7">
    <source>
        <dbReference type="ARBA" id="ARBA00022967"/>
    </source>
</evidence>
<keyword evidence="6 10" id="KW-0067">ATP-binding</keyword>
<dbReference type="RefSeq" id="WP_382272989.1">
    <property type="nucleotide sequence ID" value="NZ_JBHTBU010000003.1"/>
</dbReference>
<evidence type="ECO:0000256" key="6">
    <source>
        <dbReference type="ARBA" id="ARBA00022840"/>
    </source>
</evidence>
<comment type="similarity">
    <text evidence="1">Belongs to the ABC transporter superfamily.</text>
</comment>
<evidence type="ECO:0000256" key="2">
    <source>
        <dbReference type="ARBA" id="ARBA00022448"/>
    </source>
</evidence>
<dbReference type="InterPro" id="IPR017871">
    <property type="entry name" value="ABC_transporter-like_CS"/>
</dbReference>
<evidence type="ECO:0000259" key="9">
    <source>
        <dbReference type="PROSITE" id="PS50893"/>
    </source>
</evidence>
<dbReference type="Proteomes" id="UP001596542">
    <property type="component" value="Unassembled WGS sequence"/>
</dbReference>
<dbReference type="EMBL" id="JBHTBU010000003">
    <property type="protein sequence ID" value="MFC7289696.1"/>
    <property type="molecule type" value="Genomic_DNA"/>
</dbReference>
<dbReference type="Pfam" id="PF00005">
    <property type="entry name" value="ABC_tran"/>
    <property type="match status" value="1"/>
</dbReference>
<evidence type="ECO:0000256" key="5">
    <source>
        <dbReference type="ARBA" id="ARBA00022741"/>
    </source>
</evidence>
<dbReference type="SMART" id="SM00382">
    <property type="entry name" value="AAA"/>
    <property type="match status" value="1"/>
</dbReference>
<keyword evidence="3" id="KW-1003">Cell membrane</keyword>
<evidence type="ECO:0000313" key="10">
    <source>
        <dbReference type="EMBL" id="MFC7289696.1"/>
    </source>
</evidence>
<reference evidence="11" key="1">
    <citation type="journal article" date="2019" name="Int. J. Syst. Evol. Microbiol.">
        <title>The Global Catalogue of Microorganisms (GCM) 10K type strain sequencing project: providing services to taxonomists for standard genome sequencing and annotation.</title>
        <authorList>
            <consortium name="The Broad Institute Genomics Platform"/>
            <consortium name="The Broad Institute Genome Sequencing Center for Infectious Disease"/>
            <person name="Wu L."/>
            <person name="Ma J."/>
        </authorList>
    </citation>
    <scope>NUCLEOTIDE SEQUENCE [LARGE SCALE GENOMIC DNA]</scope>
    <source>
        <strain evidence="11">KACC 12508</strain>
    </source>
</reference>
<keyword evidence="4" id="KW-0997">Cell inner membrane</keyword>
<keyword evidence="7" id="KW-1278">Translocase</keyword>
<dbReference type="InterPro" id="IPR027417">
    <property type="entry name" value="P-loop_NTPase"/>
</dbReference>
<dbReference type="GO" id="GO:0005524">
    <property type="term" value="F:ATP binding"/>
    <property type="evidence" value="ECO:0007669"/>
    <property type="project" value="UniProtKB-KW"/>
</dbReference>
<accession>A0ABW2IFH5</accession>
<comment type="caution">
    <text evidence="10">The sequence shown here is derived from an EMBL/GenBank/DDBJ whole genome shotgun (WGS) entry which is preliminary data.</text>
</comment>
<name>A0ABW2IFH5_9BURK</name>
<dbReference type="PANTHER" id="PTHR42788:SF18">
    <property type="entry name" value="TAURINE IMPORT ATP-BINDING PROTEIN TAUB"/>
    <property type="match status" value="1"/>
</dbReference>
<feature type="domain" description="ABC transporter" evidence="9">
    <location>
        <begin position="13"/>
        <end position="245"/>
    </location>
</feature>
<dbReference type="SUPFAM" id="SSF52540">
    <property type="entry name" value="P-loop containing nucleoside triphosphate hydrolases"/>
    <property type="match status" value="1"/>
</dbReference>
<keyword evidence="5" id="KW-0547">Nucleotide-binding</keyword>
<evidence type="ECO:0000256" key="8">
    <source>
        <dbReference type="ARBA" id="ARBA00023136"/>
    </source>
</evidence>
<evidence type="ECO:0000313" key="11">
    <source>
        <dbReference type="Proteomes" id="UP001596542"/>
    </source>
</evidence>
<evidence type="ECO:0000256" key="3">
    <source>
        <dbReference type="ARBA" id="ARBA00022475"/>
    </source>
</evidence>
<gene>
    <name evidence="10" type="ORF">ACFQPC_16735</name>
</gene>
<dbReference type="PROSITE" id="PS50893">
    <property type="entry name" value="ABC_TRANSPORTER_2"/>
    <property type="match status" value="1"/>
</dbReference>
<dbReference type="Gene3D" id="3.40.50.300">
    <property type="entry name" value="P-loop containing nucleotide triphosphate hydrolases"/>
    <property type="match status" value="1"/>
</dbReference>
<evidence type="ECO:0000256" key="4">
    <source>
        <dbReference type="ARBA" id="ARBA00022519"/>
    </source>
</evidence>